<keyword evidence="2" id="KW-1185">Reference proteome</keyword>
<sequence length="55" mass="5863">MGVKAKRPNPIATASATMQAIAARQAWHRSLRVIDIRNVSSLPDQPSAAATSFCV</sequence>
<reference evidence="2" key="1">
    <citation type="journal article" date="2019" name="Int. J. Syst. Evol. Microbiol.">
        <title>The Global Catalogue of Microorganisms (GCM) 10K type strain sequencing project: providing services to taxonomists for standard genome sequencing and annotation.</title>
        <authorList>
            <consortium name="The Broad Institute Genomics Platform"/>
            <consortium name="The Broad Institute Genome Sequencing Center for Infectious Disease"/>
            <person name="Wu L."/>
            <person name="Ma J."/>
        </authorList>
    </citation>
    <scope>NUCLEOTIDE SEQUENCE [LARGE SCALE GENOMIC DNA]</scope>
    <source>
        <strain evidence="2">JCM 17804</strain>
    </source>
</reference>
<accession>A0ABP8HUD1</accession>
<dbReference type="EMBL" id="BAABGJ010000027">
    <property type="protein sequence ID" value="GAA4344642.1"/>
    <property type="molecule type" value="Genomic_DNA"/>
</dbReference>
<evidence type="ECO:0000313" key="2">
    <source>
        <dbReference type="Proteomes" id="UP001500975"/>
    </source>
</evidence>
<evidence type="ECO:0000313" key="1">
    <source>
        <dbReference type="EMBL" id="GAA4344642.1"/>
    </source>
</evidence>
<proteinExistence type="predicted"/>
<name>A0ABP8HUD1_9BURK</name>
<dbReference type="Proteomes" id="UP001500975">
    <property type="component" value="Unassembled WGS sequence"/>
</dbReference>
<gene>
    <name evidence="1" type="ORF">GCM10023165_28020</name>
</gene>
<comment type="caution">
    <text evidence="1">The sequence shown here is derived from an EMBL/GenBank/DDBJ whole genome shotgun (WGS) entry which is preliminary data.</text>
</comment>
<protein>
    <submittedName>
        <fullName evidence="1">Uncharacterized protein</fullName>
    </submittedName>
</protein>
<organism evidence="1 2">
    <name type="scientific">Variovorax defluvii</name>
    <dbReference type="NCBI Taxonomy" id="913761"/>
    <lineage>
        <taxon>Bacteria</taxon>
        <taxon>Pseudomonadati</taxon>
        <taxon>Pseudomonadota</taxon>
        <taxon>Betaproteobacteria</taxon>
        <taxon>Burkholderiales</taxon>
        <taxon>Comamonadaceae</taxon>
        <taxon>Variovorax</taxon>
    </lineage>
</organism>